<accession>A0AAD7GHV1</accession>
<proteinExistence type="predicted"/>
<dbReference type="EMBL" id="JARKIE010000038">
    <property type="protein sequence ID" value="KAJ7695489.1"/>
    <property type="molecule type" value="Genomic_DNA"/>
</dbReference>
<keyword evidence="2" id="KW-1185">Reference proteome</keyword>
<sequence>MFIHHLHFPSPRILHPSCHLARRDSQQQQQPNLRYLTRSSWSPMTTIVPPSVPQLLSRVRLLDLFLGSFCTRTPLFIWPPDSPSSTYIPLPFTHSTLVRFYLNIHTHSFLRSVHISPWR</sequence>
<dbReference type="Proteomes" id="UP001221757">
    <property type="component" value="Unassembled WGS sequence"/>
</dbReference>
<gene>
    <name evidence="1" type="ORF">B0H17DRAFT_1056023</name>
</gene>
<evidence type="ECO:0000313" key="1">
    <source>
        <dbReference type="EMBL" id="KAJ7695489.1"/>
    </source>
</evidence>
<comment type="caution">
    <text evidence="1">The sequence shown here is derived from an EMBL/GenBank/DDBJ whole genome shotgun (WGS) entry which is preliminary data.</text>
</comment>
<name>A0AAD7GHV1_MYCRO</name>
<dbReference type="AlphaFoldDB" id="A0AAD7GHV1"/>
<reference evidence="1" key="1">
    <citation type="submission" date="2023-03" db="EMBL/GenBank/DDBJ databases">
        <title>Massive genome expansion in bonnet fungi (Mycena s.s.) driven by repeated elements and novel gene families across ecological guilds.</title>
        <authorList>
            <consortium name="Lawrence Berkeley National Laboratory"/>
            <person name="Harder C.B."/>
            <person name="Miyauchi S."/>
            <person name="Viragh M."/>
            <person name="Kuo A."/>
            <person name="Thoen E."/>
            <person name="Andreopoulos B."/>
            <person name="Lu D."/>
            <person name="Skrede I."/>
            <person name="Drula E."/>
            <person name="Henrissat B."/>
            <person name="Morin E."/>
            <person name="Kohler A."/>
            <person name="Barry K."/>
            <person name="LaButti K."/>
            <person name="Morin E."/>
            <person name="Salamov A."/>
            <person name="Lipzen A."/>
            <person name="Mereny Z."/>
            <person name="Hegedus B."/>
            <person name="Baldrian P."/>
            <person name="Stursova M."/>
            <person name="Weitz H."/>
            <person name="Taylor A."/>
            <person name="Grigoriev I.V."/>
            <person name="Nagy L.G."/>
            <person name="Martin F."/>
            <person name="Kauserud H."/>
        </authorList>
    </citation>
    <scope>NUCLEOTIDE SEQUENCE</scope>
    <source>
        <strain evidence="1">CBHHK067</strain>
    </source>
</reference>
<protein>
    <submittedName>
        <fullName evidence="1">Uncharacterized protein</fullName>
    </submittedName>
</protein>
<evidence type="ECO:0000313" key="2">
    <source>
        <dbReference type="Proteomes" id="UP001221757"/>
    </source>
</evidence>
<organism evidence="1 2">
    <name type="scientific">Mycena rosella</name>
    <name type="common">Pink bonnet</name>
    <name type="synonym">Agaricus rosellus</name>
    <dbReference type="NCBI Taxonomy" id="1033263"/>
    <lineage>
        <taxon>Eukaryota</taxon>
        <taxon>Fungi</taxon>
        <taxon>Dikarya</taxon>
        <taxon>Basidiomycota</taxon>
        <taxon>Agaricomycotina</taxon>
        <taxon>Agaricomycetes</taxon>
        <taxon>Agaricomycetidae</taxon>
        <taxon>Agaricales</taxon>
        <taxon>Marasmiineae</taxon>
        <taxon>Mycenaceae</taxon>
        <taxon>Mycena</taxon>
    </lineage>
</organism>